<dbReference type="SUPFAM" id="SSF50978">
    <property type="entry name" value="WD40 repeat-like"/>
    <property type="match status" value="2"/>
</dbReference>
<keyword evidence="2" id="KW-0677">Repeat</keyword>
<dbReference type="PANTHER" id="PTHR44324:SF4">
    <property type="entry name" value="WD40 REPEAT DOMAIN 95"/>
    <property type="match status" value="1"/>
</dbReference>
<evidence type="ECO:0000256" key="4">
    <source>
        <dbReference type="SAM" id="Coils"/>
    </source>
</evidence>
<feature type="compositionally biased region" description="Low complexity" evidence="5">
    <location>
        <begin position="1263"/>
        <end position="1301"/>
    </location>
</feature>
<feature type="region of interest" description="Disordered" evidence="5">
    <location>
        <begin position="1474"/>
        <end position="1540"/>
    </location>
</feature>
<keyword evidence="8" id="KW-1185">Reference proteome</keyword>
<name>Q234R5_TETTS</name>
<evidence type="ECO:0000256" key="3">
    <source>
        <dbReference type="PROSITE-ProRule" id="PRU00221"/>
    </source>
</evidence>
<sequence length="1540" mass="178228">MDKIKRKEAKSLSLKQKLKKIEPKLQDVINYLKDHPNLLRFEKNPYTAERLMMLLDNEKLAALEDEFNEHPNGIELANFIWLMKCAIVHPVEEKYELVTGLIKLFQDIDINGDKHMEWSEFTQYIIDAVIGEKDGRFFDARFEKERELTENEIIDKAYSRKTKRYVQAKFFDNSTHSNLIKKIQFSPHNDNVIILEQSSNTLKFYTTDCQEKIINKKKIGLTVPTEYNKVSFIIDFFIADSINTIGVVTSKKQLIFWENSFSQKVLKSAKLDVLQTGIWYLPLHQIWVTAGDDFNLKTWIFTPSNSIGDNKKSKLQHDKLLKAHKGKIMDVVELAAPRLVASASLDGKIKLWDLTDSEPRLLTELKDPSNCERGVRQLTYSHQYGSNLLSVGFEQHINVWCPEISITRAFIARLEGHSSLVVQCKFIPQSPNVISIDDKCNIRIWDIRSMSTIQVIAAEGGYSLITDVCFITGKYDRFLLAGKRIIYFENAEVQKNMKNANDDLYPLSVDFNIYFNQLVILTKIDMRLYDAMTGRLKKVFNEIHDDKYSVEMALFCFGARQRKFFLADNAGMIRQYNMKNGEFLKKVNDVKEIEDSEFSKKQSHIKKKETNEVSQLIYINEEKLLIASYWDSTIRIYDESESEESVLIKVLSGAHKDSEIISLSYSAKQNLLASGSANGIVALWDFETGKLEGILKADESEVIQIEFLDPYPVILTTNSAGVAYLWGSRLAPMRYKYKAILKIMNTHWINGVETNITINSILNESYQSEPIPRELPKDGFEPPEVGQFNPIISRNSNNEKTSKGKKIFFATNQVTGEDSFLNPQNQNGSNRDSQTINSNHNLLTSHLFKDEILHSPIRKNDIESSPKGQEENRETYEMFQKYWDVYDQNISKQTQLKNPLCYVYVGDSKGLMHIWNFTDILHNRQIFPIKEDKKKQSFQLRRKDLINATKAADNMISGLERRNNKNLMVVHATNSVLLKRWVAHTGIVNKLIRIQEPPTLFSCSHDKNVKIWSLEGQYFSKINIIQYDKPNQWNFPFDWVNQKLNDLDLVFDSLKIIENEQLNKDSKDKVRMKYLTSKYFSDNEHTELQKIVIEQDEPEKAEKEKQKQEEENQQVGIKIAYNAKPQLSLQDEFAKIYQKFEQEKEEEENRLKRLAQQEKEQNQVDLEYIKKQYRYAKEINQYKVLELNGNFNQIYYPNDEENIIISPQLQVAVKNLSPNKEQTQNQGVQDKLKLKTSLSNFKIKQNTKFFTNYPSSTTNSQQQNAINNVDSQNNDNYTNNDNNNNNANQQTNSYSQAASNQKLHPEQMNNRYTKQQTKGTHLNYQSTLQLSQGTKDSLPVIQPQTSHSQLRKGVDMKQTADNFKQKKSSDSLSSSSHKKKIFTLSTNNFLRNNAFVSSITKHLQPSSKNDDKFKPQIDVKYKLGEVHRCYRVASYKYAYQVASDSPQILFADNELLQKKMKSLKQLHAKKNVDDDDGIDFQDLEDESDNENTDEASRRGSTITKKDNKKGNDDSQSLNQSVGFSSFMSKQKSTTTLNKFT</sequence>
<dbReference type="Pfam" id="PF00400">
    <property type="entry name" value="WD40"/>
    <property type="match status" value="4"/>
</dbReference>
<organism evidence="7 8">
    <name type="scientific">Tetrahymena thermophila (strain SB210)</name>
    <dbReference type="NCBI Taxonomy" id="312017"/>
    <lineage>
        <taxon>Eukaryota</taxon>
        <taxon>Sar</taxon>
        <taxon>Alveolata</taxon>
        <taxon>Ciliophora</taxon>
        <taxon>Intramacronucleata</taxon>
        <taxon>Oligohymenophorea</taxon>
        <taxon>Hymenostomatida</taxon>
        <taxon>Tetrahymenina</taxon>
        <taxon>Tetrahymenidae</taxon>
        <taxon>Tetrahymena</taxon>
    </lineage>
</organism>
<evidence type="ECO:0000256" key="2">
    <source>
        <dbReference type="ARBA" id="ARBA00022737"/>
    </source>
</evidence>
<feature type="compositionally biased region" description="Polar residues" evidence="5">
    <location>
        <begin position="1513"/>
        <end position="1540"/>
    </location>
</feature>
<accession>Q234R5</accession>
<feature type="repeat" description="WD" evidence="3">
    <location>
        <begin position="321"/>
        <end position="362"/>
    </location>
</feature>
<gene>
    <name evidence="7" type="ORF">TTHERM_00101340</name>
</gene>
<feature type="domain" description="EF-hand" evidence="6">
    <location>
        <begin position="96"/>
        <end position="131"/>
    </location>
</feature>
<dbReference type="SUPFAM" id="SSF50998">
    <property type="entry name" value="Quinoprotein alcohol dehydrogenase-like"/>
    <property type="match status" value="1"/>
</dbReference>
<dbReference type="Proteomes" id="UP000009168">
    <property type="component" value="Unassembled WGS sequence"/>
</dbReference>
<reference evidence="8" key="1">
    <citation type="journal article" date="2006" name="PLoS Biol.">
        <title>Macronuclear genome sequence of the ciliate Tetrahymena thermophila, a model eukaryote.</title>
        <authorList>
            <person name="Eisen J.A."/>
            <person name="Coyne R.S."/>
            <person name="Wu M."/>
            <person name="Wu D."/>
            <person name="Thiagarajan M."/>
            <person name="Wortman J.R."/>
            <person name="Badger J.H."/>
            <person name="Ren Q."/>
            <person name="Amedeo P."/>
            <person name="Jones K.M."/>
            <person name="Tallon L.J."/>
            <person name="Delcher A.L."/>
            <person name="Salzberg S.L."/>
            <person name="Silva J.C."/>
            <person name="Haas B.J."/>
            <person name="Majoros W.H."/>
            <person name="Farzad M."/>
            <person name="Carlton J.M."/>
            <person name="Smith R.K. Jr."/>
            <person name="Garg J."/>
            <person name="Pearlman R.E."/>
            <person name="Karrer K.M."/>
            <person name="Sun L."/>
            <person name="Manning G."/>
            <person name="Elde N.C."/>
            <person name="Turkewitz A.P."/>
            <person name="Asai D.J."/>
            <person name="Wilkes D.E."/>
            <person name="Wang Y."/>
            <person name="Cai H."/>
            <person name="Collins K."/>
            <person name="Stewart B.A."/>
            <person name="Lee S.R."/>
            <person name="Wilamowska K."/>
            <person name="Weinberg Z."/>
            <person name="Ruzzo W.L."/>
            <person name="Wloga D."/>
            <person name="Gaertig J."/>
            <person name="Frankel J."/>
            <person name="Tsao C.-C."/>
            <person name="Gorovsky M.A."/>
            <person name="Keeling P.J."/>
            <person name="Waller R.F."/>
            <person name="Patron N.J."/>
            <person name="Cherry J.M."/>
            <person name="Stover N.A."/>
            <person name="Krieger C.J."/>
            <person name="del Toro C."/>
            <person name="Ryder H.F."/>
            <person name="Williamson S.C."/>
            <person name="Barbeau R.A."/>
            <person name="Hamilton E.P."/>
            <person name="Orias E."/>
        </authorList>
    </citation>
    <scope>NUCLEOTIDE SEQUENCE [LARGE SCALE GENOMIC DNA]</scope>
    <source>
        <strain evidence="8">SB210</strain>
    </source>
</reference>
<dbReference type="GO" id="GO:0005509">
    <property type="term" value="F:calcium ion binding"/>
    <property type="evidence" value="ECO:0007669"/>
    <property type="project" value="InterPro"/>
</dbReference>
<dbReference type="RefSeq" id="XP_001012183.2">
    <property type="nucleotide sequence ID" value="XM_001012183.2"/>
</dbReference>
<dbReference type="Gene3D" id="2.130.10.10">
    <property type="entry name" value="YVTN repeat-like/Quinoprotein amine dehydrogenase"/>
    <property type="match status" value="2"/>
</dbReference>
<dbReference type="PROSITE" id="PS50222">
    <property type="entry name" value="EF_HAND_2"/>
    <property type="match status" value="1"/>
</dbReference>
<feature type="region of interest" description="Disordered" evidence="5">
    <location>
        <begin position="1329"/>
        <end position="1354"/>
    </location>
</feature>
<feature type="compositionally biased region" description="Polar residues" evidence="5">
    <location>
        <begin position="1252"/>
        <end position="1262"/>
    </location>
</feature>
<dbReference type="InterPro" id="IPR001680">
    <property type="entry name" value="WD40_rpt"/>
</dbReference>
<keyword evidence="4" id="KW-0175">Coiled coil</keyword>
<dbReference type="InterPro" id="IPR051242">
    <property type="entry name" value="WD-EF-hand_domain"/>
</dbReference>
<evidence type="ECO:0000256" key="1">
    <source>
        <dbReference type="ARBA" id="ARBA00022574"/>
    </source>
</evidence>
<feature type="compositionally biased region" description="Acidic residues" evidence="5">
    <location>
        <begin position="1474"/>
        <end position="1493"/>
    </location>
</feature>
<feature type="coiled-coil region" evidence="4">
    <location>
        <begin position="1093"/>
        <end position="1164"/>
    </location>
</feature>
<dbReference type="PROSITE" id="PS00678">
    <property type="entry name" value="WD_REPEATS_1"/>
    <property type="match status" value="2"/>
</dbReference>
<protein>
    <submittedName>
        <fullName evidence="7">WD domain, G-beta repeat protein</fullName>
    </submittedName>
</protein>
<dbReference type="GeneID" id="7841198"/>
<feature type="repeat" description="WD" evidence="3">
    <location>
        <begin position="414"/>
        <end position="455"/>
    </location>
</feature>
<evidence type="ECO:0000259" key="6">
    <source>
        <dbReference type="PROSITE" id="PS50222"/>
    </source>
</evidence>
<dbReference type="OrthoDB" id="273771at2759"/>
<evidence type="ECO:0000313" key="8">
    <source>
        <dbReference type="Proteomes" id="UP000009168"/>
    </source>
</evidence>
<dbReference type="PANTHER" id="PTHR44324">
    <property type="entry name" value="WD40 REPEAT DOMAIN 95"/>
    <property type="match status" value="1"/>
</dbReference>
<dbReference type="InterPro" id="IPR018247">
    <property type="entry name" value="EF_Hand_1_Ca_BS"/>
</dbReference>
<evidence type="ECO:0000256" key="5">
    <source>
        <dbReference type="SAM" id="MobiDB-lite"/>
    </source>
</evidence>
<dbReference type="EMBL" id="GG662767">
    <property type="protein sequence ID" value="EAR91938.2"/>
    <property type="molecule type" value="Genomic_DNA"/>
</dbReference>
<dbReference type="InterPro" id="IPR036322">
    <property type="entry name" value="WD40_repeat_dom_sf"/>
</dbReference>
<proteinExistence type="predicted"/>
<dbReference type="STRING" id="312017.Q234R5"/>
<dbReference type="KEGG" id="tet:TTHERM_00101340"/>
<dbReference type="PROSITE" id="PS50082">
    <property type="entry name" value="WD_REPEATS_2"/>
    <property type="match status" value="3"/>
</dbReference>
<feature type="region of interest" description="Disordered" evidence="5">
    <location>
        <begin position="1252"/>
        <end position="1302"/>
    </location>
</feature>
<dbReference type="PROSITE" id="PS50294">
    <property type="entry name" value="WD_REPEATS_REGION"/>
    <property type="match status" value="1"/>
</dbReference>
<dbReference type="InterPro" id="IPR002048">
    <property type="entry name" value="EF_hand_dom"/>
</dbReference>
<dbReference type="SMART" id="SM00320">
    <property type="entry name" value="WD40"/>
    <property type="match status" value="7"/>
</dbReference>
<dbReference type="InterPro" id="IPR011047">
    <property type="entry name" value="Quinoprotein_ADH-like_sf"/>
</dbReference>
<feature type="compositionally biased region" description="Basic and acidic residues" evidence="5">
    <location>
        <begin position="1503"/>
        <end position="1512"/>
    </location>
</feature>
<dbReference type="HOGENOM" id="CLU_248967_0_0_1"/>
<evidence type="ECO:0000313" key="7">
    <source>
        <dbReference type="EMBL" id="EAR91938.2"/>
    </source>
</evidence>
<dbReference type="eggNOG" id="KOG4155">
    <property type="taxonomic scope" value="Eukaryota"/>
</dbReference>
<dbReference type="InParanoid" id="Q234R5"/>
<keyword evidence="1 3" id="KW-0853">WD repeat</keyword>
<feature type="repeat" description="WD" evidence="3">
    <location>
        <begin position="653"/>
        <end position="694"/>
    </location>
</feature>
<dbReference type="PROSITE" id="PS00018">
    <property type="entry name" value="EF_HAND_1"/>
    <property type="match status" value="1"/>
</dbReference>
<dbReference type="InterPro" id="IPR019775">
    <property type="entry name" value="WD40_repeat_CS"/>
</dbReference>
<feature type="region of interest" description="Disordered" evidence="5">
    <location>
        <begin position="817"/>
        <end position="837"/>
    </location>
</feature>
<dbReference type="InterPro" id="IPR015943">
    <property type="entry name" value="WD40/YVTN_repeat-like_dom_sf"/>
</dbReference>